<evidence type="ECO:0000313" key="2">
    <source>
        <dbReference type="EMBL" id="KAK6618327.1"/>
    </source>
</evidence>
<dbReference type="SUPFAM" id="SSF69318">
    <property type="entry name" value="Integrin alpha N-terminal domain"/>
    <property type="match status" value="1"/>
</dbReference>
<dbReference type="InterPro" id="IPR028994">
    <property type="entry name" value="Integrin_alpha_N"/>
</dbReference>
<comment type="caution">
    <text evidence="2">The sequence shown here is derived from an EMBL/GenBank/DDBJ whole genome shotgun (WGS) entry which is preliminary data.</text>
</comment>
<keyword evidence="3" id="KW-1185">Reference proteome</keyword>
<dbReference type="InterPro" id="IPR013519">
    <property type="entry name" value="Int_alpha_beta-p"/>
</dbReference>
<dbReference type="PANTHER" id="PTHR23220:SF122">
    <property type="entry name" value="INTEGRIN ALPHA-PS1"/>
    <property type="match status" value="1"/>
</dbReference>
<evidence type="ECO:0000313" key="3">
    <source>
        <dbReference type="Proteomes" id="UP001359485"/>
    </source>
</evidence>
<dbReference type="PANTHER" id="PTHR23220">
    <property type="entry name" value="INTEGRIN ALPHA"/>
    <property type="match status" value="1"/>
</dbReference>
<dbReference type="Gene3D" id="2.130.10.130">
    <property type="entry name" value="Integrin alpha, N-terminal"/>
    <property type="match status" value="1"/>
</dbReference>
<gene>
    <name evidence="2" type="ORF">RUM44_002779</name>
</gene>
<sequence length="126" mass="14006">MKCVVPFIIVPLYTNLICGFNLDTKIPIIKTGQKNSYFGFSVAEHQSLDDVTRNITNTWLLVGAPLDDNLQPGTNQSGALWKCPLTTRLDDCTQVITDGQRASFVISYLFSLTDGAGRYQFCKSSY</sequence>
<organism evidence="2 3">
    <name type="scientific">Polyplax serrata</name>
    <name type="common">Common mouse louse</name>
    <dbReference type="NCBI Taxonomy" id="468196"/>
    <lineage>
        <taxon>Eukaryota</taxon>
        <taxon>Metazoa</taxon>
        <taxon>Ecdysozoa</taxon>
        <taxon>Arthropoda</taxon>
        <taxon>Hexapoda</taxon>
        <taxon>Insecta</taxon>
        <taxon>Pterygota</taxon>
        <taxon>Neoptera</taxon>
        <taxon>Paraneoptera</taxon>
        <taxon>Psocodea</taxon>
        <taxon>Troctomorpha</taxon>
        <taxon>Phthiraptera</taxon>
        <taxon>Anoplura</taxon>
        <taxon>Polyplacidae</taxon>
        <taxon>Polyplax</taxon>
    </lineage>
</organism>
<name>A0ABR1AHA1_POLSC</name>
<evidence type="ECO:0000256" key="1">
    <source>
        <dbReference type="PROSITE-ProRule" id="PRU00803"/>
    </source>
</evidence>
<proteinExistence type="predicted"/>
<dbReference type="Proteomes" id="UP001359485">
    <property type="component" value="Unassembled WGS sequence"/>
</dbReference>
<feature type="repeat" description="FG-GAP" evidence="1">
    <location>
        <begin position="24"/>
        <end position="92"/>
    </location>
</feature>
<accession>A0ABR1AHA1</accession>
<dbReference type="PROSITE" id="PS51470">
    <property type="entry name" value="FG_GAP"/>
    <property type="match status" value="1"/>
</dbReference>
<dbReference type="EMBL" id="JAWJWF010000050">
    <property type="protein sequence ID" value="KAK6618327.1"/>
    <property type="molecule type" value="Genomic_DNA"/>
</dbReference>
<dbReference type="SMART" id="SM00191">
    <property type="entry name" value="Int_alpha"/>
    <property type="match status" value="1"/>
</dbReference>
<reference evidence="2 3" key="1">
    <citation type="submission" date="2023-09" db="EMBL/GenBank/DDBJ databases">
        <title>Genomes of two closely related lineages of the louse Polyplax serrata with different host specificities.</title>
        <authorList>
            <person name="Martinu J."/>
            <person name="Tarabai H."/>
            <person name="Stefka J."/>
            <person name="Hypsa V."/>
        </authorList>
    </citation>
    <scope>NUCLEOTIDE SEQUENCE [LARGE SCALE GENOMIC DNA]</scope>
    <source>
        <strain evidence="2">98ZLc_SE</strain>
    </source>
</reference>
<protein>
    <submittedName>
        <fullName evidence="2">Uncharacterized protein</fullName>
    </submittedName>
</protein>